<keyword evidence="9 12" id="KW-0408">Iron</keyword>
<dbReference type="PRINTS" id="PR00385">
    <property type="entry name" value="P450"/>
</dbReference>
<dbReference type="PROSITE" id="PS00086">
    <property type="entry name" value="CYTOCHROME_P450"/>
    <property type="match status" value="1"/>
</dbReference>
<feature type="binding site" description="axial binding residue" evidence="12">
    <location>
        <position position="431"/>
    </location>
    <ligand>
        <name>heme</name>
        <dbReference type="ChEBI" id="CHEBI:30413"/>
    </ligand>
    <ligandPart>
        <name>Fe</name>
        <dbReference type="ChEBI" id="CHEBI:18248"/>
    </ligandPart>
</feature>
<dbReference type="InterPro" id="IPR036396">
    <property type="entry name" value="Cyt_P450_sf"/>
</dbReference>
<evidence type="ECO:0000256" key="6">
    <source>
        <dbReference type="ARBA" id="ARBA00022723"/>
    </source>
</evidence>
<gene>
    <name evidence="14" type="ORF">CYY_003118</name>
</gene>
<dbReference type="GO" id="GO:0016020">
    <property type="term" value="C:membrane"/>
    <property type="evidence" value="ECO:0007669"/>
    <property type="project" value="UniProtKB-SubCell"/>
</dbReference>
<keyword evidence="8 13" id="KW-0560">Oxidoreductase</keyword>
<keyword evidence="10 13" id="KW-0503">Monooxygenase</keyword>
<dbReference type="GO" id="GO:0005506">
    <property type="term" value="F:iron ion binding"/>
    <property type="evidence" value="ECO:0007669"/>
    <property type="project" value="InterPro"/>
</dbReference>
<dbReference type="CDD" id="cd20617">
    <property type="entry name" value="CYP1_2-like"/>
    <property type="match status" value="1"/>
</dbReference>
<evidence type="ECO:0000256" key="7">
    <source>
        <dbReference type="ARBA" id="ARBA00022989"/>
    </source>
</evidence>
<comment type="similarity">
    <text evidence="3 13">Belongs to the cytochrome P450 family.</text>
</comment>
<dbReference type="InterPro" id="IPR050182">
    <property type="entry name" value="Cytochrome_P450_fam2"/>
</dbReference>
<dbReference type="OrthoDB" id="1055148at2759"/>
<dbReference type="InterPro" id="IPR001128">
    <property type="entry name" value="Cyt_P450"/>
</dbReference>
<keyword evidence="11" id="KW-0472">Membrane</keyword>
<dbReference type="EMBL" id="AJWJ01000094">
    <property type="protein sequence ID" value="KAF2075575.1"/>
    <property type="molecule type" value="Genomic_DNA"/>
</dbReference>
<reference evidence="14" key="1">
    <citation type="submission" date="2020-01" db="EMBL/GenBank/DDBJ databases">
        <title>Development of genomics and gene disruption for Polysphondylium violaceum indicates a role for the polyketide synthase stlB in stalk morphogenesis.</title>
        <authorList>
            <person name="Narita B."/>
            <person name="Kawabe Y."/>
            <person name="Kin K."/>
            <person name="Saito T."/>
            <person name="Gibbs R."/>
            <person name="Kuspa A."/>
            <person name="Muzny D."/>
            <person name="Queller D."/>
            <person name="Richards S."/>
            <person name="Strassman J."/>
            <person name="Sucgang R."/>
            <person name="Worley K."/>
            <person name="Schaap P."/>
        </authorList>
    </citation>
    <scope>NUCLEOTIDE SEQUENCE</scope>
    <source>
        <strain evidence="14">QSvi11</strain>
    </source>
</reference>
<dbReference type="InterPro" id="IPR002401">
    <property type="entry name" value="Cyt_P450_E_grp-I"/>
</dbReference>
<name>A0A8J4PY73_9MYCE</name>
<evidence type="ECO:0000256" key="11">
    <source>
        <dbReference type="ARBA" id="ARBA00023136"/>
    </source>
</evidence>
<comment type="cofactor">
    <cofactor evidence="1 12">
        <name>heme</name>
        <dbReference type="ChEBI" id="CHEBI:30413"/>
    </cofactor>
</comment>
<sequence>MIFLSLLYVFLAYLVYNYVKKFKNYGEGQLKGPMPLPIFGNLIQIGADKPHESLTKMHEKYGPIYRVWMGDVYTVVVNDIDILKKMLVTHFDKFVDRPHSPSFQFYSKNYKDLSLADREAWKEHREIVAAALTKTKMKHIYELFDQQVQDLLASMAESEKSGVPFQPRRYTQRFSMNTMLMFVFNKMVPYQEGVDSGLLKEILEPADEVFHDLGTAKLGDSIDMLKPFLTIYFKLANTCLEKVLKFIRKEYQEHLDSFKEEYKNNPRDFMDIMINEFQNRKEKLESIYLICLDLLLAGTDTTAGSIEWSFLYMANNPEIQEKAYKELDSVIGKNRNVVLSDRNSTPYVNALIKEIGRVKPIGAFGLPHACSEDIVIDGHFIPKGAQVLPNFCGISKNTKYWENPDEFNPNRFLGNSNTHGFDIFGWGPRGCVGRGIAQDELYLSIANILKKYKISSTDGKQIRDDDIFGLTIHPHTFNVSLQERV</sequence>
<proteinExistence type="inferred from homology"/>
<dbReference type="GO" id="GO:0016705">
    <property type="term" value="F:oxidoreductase activity, acting on paired donors, with incorporation or reduction of molecular oxygen"/>
    <property type="evidence" value="ECO:0007669"/>
    <property type="project" value="InterPro"/>
</dbReference>
<evidence type="ECO:0000256" key="8">
    <source>
        <dbReference type="ARBA" id="ARBA00023002"/>
    </source>
</evidence>
<evidence type="ECO:0000313" key="15">
    <source>
        <dbReference type="Proteomes" id="UP000695562"/>
    </source>
</evidence>
<evidence type="ECO:0000256" key="13">
    <source>
        <dbReference type="RuleBase" id="RU000461"/>
    </source>
</evidence>
<dbReference type="Gene3D" id="1.10.630.10">
    <property type="entry name" value="Cytochrome P450"/>
    <property type="match status" value="1"/>
</dbReference>
<keyword evidence="7" id="KW-1133">Transmembrane helix</keyword>
<dbReference type="AlphaFoldDB" id="A0A8J4PY73"/>
<dbReference type="GO" id="GO:0004497">
    <property type="term" value="F:monooxygenase activity"/>
    <property type="evidence" value="ECO:0007669"/>
    <property type="project" value="UniProtKB-KW"/>
</dbReference>
<dbReference type="GO" id="GO:0020037">
    <property type="term" value="F:heme binding"/>
    <property type="evidence" value="ECO:0007669"/>
    <property type="project" value="InterPro"/>
</dbReference>
<dbReference type="PANTHER" id="PTHR24300">
    <property type="entry name" value="CYTOCHROME P450 508A4-RELATED"/>
    <property type="match status" value="1"/>
</dbReference>
<evidence type="ECO:0000256" key="2">
    <source>
        <dbReference type="ARBA" id="ARBA00004167"/>
    </source>
</evidence>
<evidence type="ECO:0000256" key="9">
    <source>
        <dbReference type="ARBA" id="ARBA00023004"/>
    </source>
</evidence>
<protein>
    <recommendedName>
        <fullName evidence="16">Cytochrome P450 family protein</fullName>
    </recommendedName>
</protein>
<dbReference type="InterPro" id="IPR017972">
    <property type="entry name" value="Cyt_P450_CS"/>
</dbReference>
<comment type="subcellular location">
    <subcellularLocation>
        <location evidence="2">Membrane</location>
        <topology evidence="2">Single-pass membrane protein</topology>
    </subcellularLocation>
</comment>
<accession>A0A8J4PY73</accession>
<dbReference type="FunFam" id="1.10.630.10:FF:000068">
    <property type="entry name" value="Probable cytochrome P450 508A2"/>
    <property type="match status" value="1"/>
</dbReference>
<keyword evidence="5" id="KW-0812">Transmembrane</keyword>
<evidence type="ECO:0000256" key="3">
    <source>
        <dbReference type="ARBA" id="ARBA00010617"/>
    </source>
</evidence>
<organism evidence="14 15">
    <name type="scientific">Polysphondylium violaceum</name>
    <dbReference type="NCBI Taxonomy" id="133409"/>
    <lineage>
        <taxon>Eukaryota</taxon>
        <taxon>Amoebozoa</taxon>
        <taxon>Evosea</taxon>
        <taxon>Eumycetozoa</taxon>
        <taxon>Dictyostelia</taxon>
        <taxon>Dictyosteliales</taxon>
        <taxon>Dictyosteliaceae</taxon>
        <taxon>Polysphondylium</taxon>
    </lineage>
</organism>
<dbReference type="SUPFAM" id="SSF48264">
    <property type="entry name" value="Cytochrome P450"/>
    <property type="match status" value="1"/>
</dbReference>
<comment type="caution">
    <text evidence="14">The sequence shown here is derived from an EMBL/GenBank/DDBJ whole genome shotgun (WGS) entry which is preliminary data.</text>
</comment>
<dbReference type="PRINTS" id="PR00463">
    <property type="entry name" value="EP450I"/>
</dbReference>
<evidence type="ECO:0000313" key="14">
    <source>
        <dbReference type="EMBL" id="KAF2075575.1"/>
    </source>
</evidence>
<evidence type="ECO:0000256" key="10">
    <source>
        <dbReference type="ARBA" id="ARBA00023033"/>
    </source>
</evidence>
<keyword evidence="4 12" id="KW-0349">Heme</keyword>
<evidence type="ECO:0000256" key="4">
    <source>
        <dbReference type="ARBA" id="ARBA00022617"/>
    </source>
</evidence>
<evidence type="ECO:0000256" key="12">
    <source>
        <dbReference type="PIRSR" id="PIRSR602401-1"/>
    </source>
</evidence>
<evidence type="ECO:0000256" key="1">
    <source>
        <dbReference type="ARBA" id="ARBA00001971"/>
    </source>
</evidence>
<dbReference type="PANTHER" id="PTHR24300:SF417">
    <property type="entry name" value="CYTOCHROME P450 508B1-RELATED"/>
    <property type="match status" value="1"/>
</dbReference>
<dbReference type="Proteomes" id="UP000695562">
    <property type="component" value="Unassembled WGS sequence"/>
</dbReference>
<evidence type="ECO:0008006" key="16">
    <source>
        <dbReference type="Google" id="ProtNLM"/>
    </source>
</evidence>
<keyword evidence="15" id="KW-1185">Reference proteome</keyword>
<evidence type="ECO:0000256" key="5">
    <source>
        <dbReference type="ARBA" id="ARBA00022692"/>
    </source>
</evidence>
<dbReference type="Pfam" id="PF00067">
    <property type="entry name" value="p450"/>
    <property type="match status" value="1"/>
</dbReference>
<keyword evidence="6 12" id="KW-0479">Metal-binding</keyword>